<sequence length="805" mass="89914">MYALGGPPLPHPGDAQGASSSTDSRPVKRARNTVDDGEPYQYHYPHPQQGPGVFPVPEHTQNAGESSKFTRQDATRTQEKEKNRKLSCKECRRLKLKHTQFILADTGQLHEKITALSDRVRDLEDALHAVQSTCSNQPHPLLAPDLLRIKTTQDLYIIPQPSATQAQAHSHPIAGPSGFIGEDLTRSAGALSLAQPPYARNPGAIDPAVTTQFAPPDVPPDILQLSSTFPFPWCVDLSIRRRIRDSLPPRQEAQEICEEAQKNALWQYHLDASETFLQNLLHHCYATPIEDLSPRRLALLLMVLSVGSLVDLRRPLGSLYGEAYHHLARAAVCEIPLMEEPDFDVLHALFFMIWWHLVFSDKKKAVGYAWNLMGFVAKLAQGLGLHRDNPRLKGIPEEDEKRRAVFWELLNLDARMSLSLGRPPSICLRHVDTKPPVFRGPGMYVPREEIAYHEWKNAFFIQCLTPVLEAVVVADPLPYEDIVELDRRVREFAIPEILRSSENSGEIAVNGLEPRFLVMQRALVATSRDVALLQLHRRFFTATMSRPDAFDLHDHAYAPSVLATWLGAASLISSVEVLFDKEPQLSARFLYFWFNAYNAAATLALFVARAPAASFAPEAQTHLDKACRLFARAAQILPLCRGLLHVAEKLADKSRLALSQYQSASALVGMHAAGRGGDSHAQVHKDSEVPESFHSAHPLLRRYAEQQLQQQRLLPERRAQAQPVNPGQGQGYGQESFLLPDIYRYPNAGVSRELRYAFPFPGPAPAQTSTPFIPGAPRVNANEEFNFDHGALGLQCDETGYMAWF</sequence>
<dbReference type="GO" id="GO:0008270">
    <property type="term" value="F:zinc ion binding"/>
    <property type="evidence" value="ECO:0007669"/>
    <property type="project" value="InterPro"/>
</dbReference>
<dbReference type="CDD" id="cd12148">
    <property type="entry name" value="fungal_TF_MHR"/>
    <property type="match status" value="1"/>
</dbReference>
<evidence type="ECO:0000313" key="6">
    <source>
        <dbReference type="Proteomes" id="UP000775547"/>
    </source>
</evidence>
<dbReference type="PANTHER" id="PTHR31001:SF56">
    <property type="entry name" value="ZN(2)-C6 FUNGAL-TYPE DOMAIN-CONTAINING PROTEIN"/>
    <property type="match status" value="1"/>
</dbReference>
<feature type="domain" description="Xylanolytic transcriptional activator regulatory" evidence="4">
    <location>
        <begin position="369"/>
        <end position="442"/>
    </location>
</feature>
<comment type="subcellular location">
    <subcellularLocation>
        <location evidence="1">Nucleus</location>
    </subcellularLocation>
</comment>
<feature type="compositionally biased region" description="Basic and acidic residues" evidence="3">
    <location>
        <begin position="68"/>
        <end position="86"/>
    </location>
</feature>
<proteinExistence type="predicted"/>
<name>A0A9P7G8W5_9AGAR</name>
<keyword evidence="2" id="KW-0539">Nucleus</keyword>
<reference evidence="5" key="1">
    <citation type="submission" date="2020-07" db="EMBL/GenBank/DDBJ databases">
        <authorList>
            <person name="Nieuwenhuis M."/>
            <person name="Van De Peppel L.J.J."/>
        </authorList>
    </citation>
    <scope>NUCLEOTIDE SEQUENCE</scope>
    <source>
        <strain evidence="5">AP01</strain>
        <tissue evidence="5">Mycelium</tissue>
    </source>
</reference>
<dbReference type="EMBL" id="JABCKV010000055">
    <property type="protein sequence ID" value="KAG5644900.1"/>
    <property type="molecule type" value="Genomic_DNA"/>
</dbReference>
<evidence type="ECO:0000313" key="5">
    <source>
        <dbReference type="EMBL" id="KAG5644900.1"/>
    </source>
</evidence>
<dbReference type="InterPro" id="IPR050613">
    <property type="entry name" value="Sec_Metabolite_Reg"/>
</dbReference>
<reference evidence="5" key="2">
    <citation type="submission" date="2021-10" db="EMBL/GenBank/DDBJ databases">
        <title>Phylogenomics reveals ancestral predisposition of the termite-cultivated fungus Termitomyces towards a domesticated lifestyle.</title>
        <authorList>
            <person name="Auxier B."/>
            <person name="Grum-Grzhimaylo A."/>
            <person name="Cardenas M.E."/>
            <person name="Lodge J.D."/>
            <person name="Laessoe T."/>
            <person name="Pedersen O."/>
            <person name="Smith M.E."/>
            <person name="Kuyper T.W."/>
            <person name="Franco-Molano E.A."/>
            <person name="Baroni T.J."/>
            <person name="Aanen D.K."/>
        </authorList>
    </citation>
    <scope>NUCLEOTIDE SEQUENCE</scope>
    <source>
        <strain evidence="5">AP01</strain>
        <tissue evidence="5">Mycelium</tissue>
    </source>
</reference>
<protein>
    <recommendedName>
        <fullName evidence="4">Xylanolytic transcriptional activator regulatory domain-containing protein</fullName>
    </recommendedName>
</protein>
<keyword evidence="6" id="KW-1185">Reference proteome</keyword>
<dbReference type="InterPro" id="IPR007219">
    <property type="entry name" value="XnlR_reg_dom"/>
</dbReference>
<evidence type="ECO:0000259" key="4">
    <source>
        <dbReference type="SMART" id="SM00906"/>
    </source>
</evidence>
<dbReference type="PANTHER" id="PTHR31001">
    <property type="entry name" value="UNCHARACTERIZED TRANSCRIPTIONAL REGULATORY PROTEIN"/>
    <property type="match status" value="1"/>
</dbReference>
<gene>
    <name evidence="5" type="ORF">DXG03_007452</name>
</gene>
<dbReference type="Proteomes" id="UP000775547">
    <property type="component" value="Unassembled WGS sequence"/>
</dbReference>
<evidence type="ECO:0000256" key="1">
    <source>
        <dbReference type="ARBA" id="ARBA00004123"/>
    </source>
</evidence>
<dbReference type="AlphaFoldDB" id="A0A9P7G8W5"/>
<dbReference type="SMART" id="SM00906">
    <property type="entry name" value="Fungal_trans"/>
    <property type="match status" value="1"/>
</dbReference>
<evidence type="ECO:0000256" key="3">
    <source>
        <dbReference type="SAM" id="MobiDB-lite"/>
    </source>
</evidence>
<dbReference type="GO" id="GO:0005634">
    <property type="term" value="C:nucleus"/>
    <property type="evidence" value="ECO:0007669"/>
    <property type="project" value="UniProtKB-SubCell"/>
</dbReference>
<dbReference type="OrthoDB" id="424974at2759"/>
<comment type="caution">
    <text evidence="5">The sequence shown here is derived from an EMBL/GenBank/DDBJ whole genome shotgun (WGS) entry which is preliminary data.</text>
</comment>
<organism evidence="5 6">
    <name type="scientific">Asterophora parasitica</name>
    <dbReference type="NCBI Taxonomy" id="117018"/>
    <lineage>
        <taxon>Eukaryota</taxon>
        <taxon>Fungi</taxon>
        <taxon>Dikarya</taxon>
        <taxon>Basidiomycota</taxon>
        <taxon>Agaricomycotina</taxon>
        <taxon>Agaricomycetes</taxon>
        <taxon>Agaricomycetidae</taxon>
        <taxon>Agaricales</taxon>
        <taxon>Tricholomatineae</taxon>
        <taxon>Lyophyllaceae</taxon>
        <taxon>Asterophora</taxon>
    </lineage>
</organism>
<accession>A0A9P7G8W5</accession>
<dbReference type="GO" id="GO:0006351">
    <property type="term" value="P:DNA-templated transcription"/>
    <property type="evidence" value="ECO:0007669"/>
    <property type="project" value="InterPro"/>
</dbReference>
<dbReference type="GO" id="GO:0003677">
    <property type="term" value="F:DNA binding"/>
    <property type="evidence" value="ECO:0007669"/>
    <property type="project" value="InterPro"/>
</dbReference>
<dbReference type="Pfam" id="PF04082">
    <property type="entry name" value="Fungal_trans"/>
    <property type="match status" value="1"/>
</dbReference>
<feature type="region of interest" description="Disordered" evidence="3">
    <location>
        <begin position="1"/>
        <end position="86"/>
    </location>
</feature>
<evidence type="ECO:0000256" key="2">
    <source>
        <dbReference type="ARBA" id="ARBA00023242"/>
    </source>
</evidence>